<sequence length="287" mass="30961">MQQQYVSPPTERRHFQKPLRLRHKPPAPSGTQQRQSNQSIRHCSSPISGRSSVTAQASNIKPPPMTPSPLRIVHLRRSDPSSPDTASPESDPVAVVAVEVGDGVDLAQVGRALGLDPATVRLNGYFLSRGSGHVSLSVTWGALLAFFAARGLPTGAGPAAPVSVHGKPVRAPALSEPTVIRSSKRKSGAEAKDCSKKSKLQHNSSALSKSGEELLSDEITLGLKRRLRLDETTTSKKIKHVEYSPVDGAETQQPVKFSCSFVNGYSKHLRDEEMVTTLPCKRARTVQ</sequence>
<evidence type="ECO:0000313" key="1">
    <source>
        <dbReference type="EnsemblPlants" id="AVESA.00010b.r2.4DG0771690.1.CDS"/>
    </source>
</evidence>
<proteinExistence type="predicted"/>
<keyword evidence="2" id="KW-1185">Reference proteome</keyword>
<name>A0ACD5XCB8_AVESA</name>
<protein>
    <submittedName>
        <fullName evidence="1">Uncharacterized protein</fullName>
    </submittedName>
</protein>
<evidence type="ECO:0000313" key="2">
    <source>
        <dbReference type="Proteomes" id="UP001732700"/>
    </source>
</evidence>
<dbReference type="Proteomes" id="UP001732700">
    <property type="component" value="Chromosome 4D"/>
</dbReference>
<reference evidence="1" key="2">
    <citation type="submission" date="2025-09" db="UniProtKB">
        <authorList>
            <consortium name="EnsemblPlants"/>
        </authorList>
    </citation>
    <scope>IDENTIFICATION</scope>
</reference>
<accession>A0ACD5XCB8</accession>
<organism evidence="1 2">
    <name type="scientific">Avena sativa</name>
    <name type="common">Oat</name>
    <dbReference type="NCBI Taxonomy" id="4498"/>
    <lineage>
        <taxon>Eukaryota</taxon>
        <taxon>Viridiplantae</taxon>
        <taxon>Streptophyta</taxon>
        <taxon>Embryophyta</taxon>
        <taxon>Tracheophyta</taxon>
        <taxon>Spermatophyta</taxon>
        <taxon>Magnoliopsida</taxon>
        <taxon>Liliopsida</taxon>
        <taxon>Poales</taxon>
        <taxon>Poaceae</taxon>
        <taxon>BOP clade</taxon>
        <taxon>Pooideae</taxon>
        <taxon>Poodae</taxon>
        <taxon>Poeae</taxon>
        <taxon>Poeae Chloroplast Group 1 (Aveneae type)</taxon>
        <taxon>Aveninae</taxon>
        <taxon>Avena</taxon>
    </lineage>
</organism>
<reference evidence="1" key="1">
    <citation type="submission" date="2021-05" db="EMBL/GenBank/DDBJ databases">
        <authorList>
            <person name="Scholz U."/>
            <person name="Mascher M."/>
            <person name="Fiebig A."/>
        </authorList>
    </citation>
    <scope>NUCLEOTIDE SEQUENCE [LARGE SCALE GENOMIC DNA]</scope>
</reference>
<dbReference type="EnsemblPlants" id="AVESA.00010b.r2.4DG0771690.1">
    <property type="protein sequence ID" value="AVESA.00010b.r2.4DG0771690.1.CDS"/>
    <property type="gene ID" value="AVESA.00010b.r2.4DG0771690"/>
</dbReference>